<comment type="similarity">
    <text evidence="1">Belongs to the short-chain dehydrogenases/reductases (SDR) family.</text>
</comment>
<dbReference type="InterPro" id="IPR020904">
    <property type="entry name" value="Sc_DH/Rdtase_CS"/>
</dbReference>
<dbReference type="PROSITE" id="PS00061">
    <property type="entry name" value="ADH_SHORT"/>
    <property type="match status" value="1"/>
</dbReference>
<dbReference type="Proteomes" id="UP001597469">
    <property type="component" value="Unassembled WGS sequence"/>
</dbReference>
<proteinExistence type="inferred from homology"/>
<dbReference type="NCBIfam" id="NF005214">
    <property type="entry name" value="PRK06701.1"/>
    <property type="match status" value="1"/>
</dbReference>
<evidence type="ECO:0000313" key="4">
    <source>
        <dbReference type="EMBL" id="MFD2573907.1"/>
    </source>
</evidence>
<dbReference type="PANTHER" id="PTHR48107:SF16">
    <property type="entry name" value="NADPH-DEPENDENT ALDEHYDE REDUCTASE 1, CHLOROPLASTIC"/>
    <property type="match status" value="1"/>
</dbReference>
<dbReference type="Gene3D" id="3.40.50.720">
    <property type="entry name" value="NAD(P)-binding Rossmann-like Domain"/>
    <property type="match status" value="1"/>
</dbReference>
<name>A0ABW5MEE2_9BACT</name>
<dbReference type="RefSeq" id="WP_381527048.1">
    <property type="nucleotide sequence ID" value="NZ_JBHULN010000022.1"/>
</dbReference>
<accession>A0ABW5MEE2</accession>
<evidence type="ECO:0000256" key="3">
    <source>
        <dbReference type="SAM" id="MobiDB-lite"/>
    </source>
</evidence>
<keyword evidence="2" id="KW-0560">Oxidoreductase</keyword>
<dbReference type="InterPro" id="IPR002347">
    <property type="entry name" value="SDR_fam"/>
</dbReference>
<dbReference type="CDD" id="cd05355">
    <property type="entry name" value="SDR_c1"/>
    <property type="match status" value="1"/>
</dbReference>
<reference evidence="5" key="1">
    <citation type="journal article" date="2019" name="Int. J. Syst. Evol. Microbiol.">
        <title>The Global Catalogue of Microorganisms (GCM) 10K type strain sequencing project: providing services to taxonomists for standard genome sequencing and annotation.</title>
        <authorList>
            <consortium name="The Broad Institute Genomics Platform"/>
            <consortium name="The Broad Institute Genome Sequencing Center for Infectious Disease"/>
            <person name="Wu L."/>
            <person name="Ma J."/>
        </authorList>
    </citation>
    <scope>NUCLEOTIDE SEQUENCE [LARGE SCALE GENOMIC DNA]</scope>
    <source>
        <strain evidence="5">KCTC 42805</strain>
    </source>
</reference>
<dbReference type="PRINTS" id="PR00081">
    <property type="entry name" value="GDHRDH"/>
</dbReference>
<comment type="caution">
    <text evidence="4">The sequence shown here is derived from an EMBL/GenBank/DDBJ whole genome shotgun (WGS) entry which is preliminary data.</text>
</comment>
<dbReference type="PRINTS" id="PR00080">
    <property type="entry name" value="SDRFAMILY"/>
</dbReference>
<dbReference type="Pfam" id="PF13561">
    <property type="entry name" value="adh_short_C2"/>
    <property type="match status" value="1"/>
</dbReference>
<dbReference type="SUPFAM" id="SSF51735">
    <property type="entry name" value="NAD(P)-binding Rossmann-fold domains"/>
    <property type="match status" value="1"/>
</dbReference>
<evidence type="ECO:0000256" key="2">
    <source>
        <dbReference type="ARBA" id="ARBA00023002"/>
    </source>
</evidence>
<dbReference type="PANTHER" id="PTHR48107">
    <property type="entry name" value="NADPH-DEPENDENT ALDEHYDE REDUCTASE-LIKE PROTEIN, CHLOROPLASTIC-RELATED"/>
    <property type="match status" value="1"/>
</dbReference>
<keyword evidence="5" id="KW-1185">Reference proteome</keyword>
<dbReference type="EMBL" id="JBHULN010000022">
    <property type="protein sequence ID" value="MFD2573907.1"/>
    <property type="molecule type" value="Genomic_DNA"/>
</dbReference>
<organism evidence="4 5">
    <name type="scientific">Spirosoma soli</name>
    <dbReference type="NCBI Taxonomy" id="1770529"/>
    <lineage>
        <taxon>Bacteria</taxon>
        <taxon>Pseudomonadati</taxon>
        <taxon>Bacteroidota</taxon>
        <taxon>Cytophagia</taxon>
        <taxon>Cytophagales</taxon>
        <taxon>Cytophagaceae</taxon>
        <taxon>Spirosoma</taxon>
    </lineage>
</organism>
<feature type="region of interest" description="Disordered" evidence="3">
    <location>
        <begin position="1"/>
        <end position="20"/>
    </location>
</feature>
<evidence type="ECO:0000256" key="1">
    <source>
        <dbReference type="ARBA" id="ARBA00006484"/>
    </source>
</evidence>
<protein>
    <submittedName>
        <fullName evidence="4">SDR family oxidoreductase</fullName>
    </submittedName>
</protein>
<dbReference type="InterPro" id="IPR036291">
    <property type="entry name" value="NAD(P)-bd_dom_sf"/>
</dbReference>
<evidence type="ECO:0000313" key="5">
    <source>
        <dbReference type="Proteomes" id="UP001597469"/>
    </source>
</evidence>
<sequence>MNDQMEIDIPAQQQDAQPGIEAQMNPQPIYIRDDYEGSDKLVDKVALITGGDSGIGRAVAVHFAREGADVAIVYHPREEEDAQKTKQLIEAEGRRSLLIPGDLRNLSFIRDAVGRVISHFNRINILVNNAAVQFPQKELTDIKDEDMQATFETNILAMFRLTKAALPHMAEYDCIINTTSVTSYRGSETLLDYSSTKGAITAFTRSLSQHLVDRNIRVNAVAPGPIWTPLIVSSFDLEKIAKFGKDTPMERPGQPAEVAPAYVFLASEDASYVTGQVMHINGGEVINS</sequence>
<gene>
    <name evidence="4" type="ORF">ACFSUS_24940</name>
</gene>